<feature type="region of interest" description="Disordered" evidence="1">
    <location>
        <begin position="58"/>
        <end position="84"/>
    </location>
</feature>
<keyword evidence="3" id="KW-1185">Reference proteome</keyword>
<protein>
    <submittedName>
        <fullName evidence="2">Uncharacterized protein</fullName>
    </submittedName>
</protein>
<sequence>MCSFAGCKSEPDFAFSIVFCFGFLTPGDRSPTLWIKSLGFPPTSPSCNWLAACCLDQPRTSSSKPCPPSRTIEPPPEPRVPSTDQLQSHLYAAPLSFSPPCGLSLIPICFPVPAPSVPSRSL</sequence>
<evidence type="ECO:0000313" key="3">
    <source>
        <dbReference type="Proteomes" id="UP001352852"/>
    </source>
</evidence>
<feature type="compositionally biased region" description="Pro residues" evidence="1">
    <location>
        <begin position="65"/>
        <end position="79"/>
    </location>
</feature>
<proteinExistence type="predicted"/>
<reference evidence="2 3" key="1">
    <citation type="submission" date="2021-06" db="EMBL/GenBank/DDBJ databases">
        <authorList>
            <person name="Palmer J.M."/>
        </authorList>
    </citation>
    <scope>NUCLEOTIDE SEQUENCE [LARGE SCALE GENOMIC DNA]</scope>
    <source>
        <strain evidence="2 3">CL_MEX2019</strain>
        <tissue evidence="2">Muscle</tissue>
    </source>
</reference>
<gene>
    <name evidence="2" type="ORF">CHARACLAT_006075</name>
</gene>
<organism evidence="2 3">
    <name type="scientific">Characodon lateralis</name>
    <dbReference type="NCBI Taxonomy" id="208331"/>
    <lineage>
        <taxon>Eukaryota</taxon>
        <taxon>Metazoa</taxon>
        <taxon>Chordata</taxon>
        <taxon>Craniata</taxon>
        <taxon>Vertebrata</taxon>
        <taxon>Euteleostomi</taxon>
        <taxon>Actinopterygii</taxon>
        <taxon>Neopterygii</taxon>
        <taxon>Teleostei</taxon>
        <taxon>Neoteleostei</taxon>
        <taxon>Acanthomorphata</taxon>
        <taxon>Ovalentaria</taxon>
        <taxon>Atherinomorphae</taxon>
        <taxon>Cyprinodontiformes</taxon>
        <taxon>Goodeidae</taxon>
        <taxon>Characodon</taxon>
    </lineage>
</organism>
<name>A0ABU7F169_9TELE</name>
<dbReference type="EMBL" id="JAHUTJ010074083">
    <property type="protein sequence ID" value="MED6292972.1"/>
    <property type="molecule type" value="Genomic_DNA"/>
</dbReference>
<evidence type="ECO:0000313" key="2">
    <source>
        <dbReference type="EMBL" id="MED6292972.1"/>
    </source>
</evidence>
<dbReference type="Proteomes" id="UP001352852">
    <property type="component" value="Unassembled WGS sequence"/>
</dbReference>
<evidence type="ECO:0000256" key="1">
    <source>
        <dbReference type="SAM" id="MobiDB-lite"/>
    </source>
</evidence>
<comment type="caution">
    <text evidence="2">The sequence shown here is derived from an EMBL/GenBank/DDBJ whole genome shotgun (WGS) entry which is preliminary data.</text>
</comment>
<accession>A0ABU7F169</accession>